<dbReference type="GO" id="GO:0022857">
    <property type="term" value="F:transmembrane transporter activity"/>
    <property type="evidence" value="ECO:0007669"/>
    <property type="project" value="UniProtKB-UniRule"/>
</dbReference>
<dbReference type="Pfam" id="PF04515">
    <property type="entry name" value="Choline_transpo"/>
    <property type="match status" value="1"/>
</dbReference>
<comment type="function">
    <text evidence="6">Choline transporter.</text>
</comment>
<sequence length="150" mass="16660">MGIASLLVIRGNRWGFVHVGVYNKGFVQASSDTWEMFIRVGLVQLIDLDLTGVFCFLSGVGIGAICSLVSGIWSLVMHKSYATEVSIYSFLIGYFMCRLAIAWAQACVSAYYVAYAENPQSTQFDSTIPVRLEQLNRSQALQIFRANNLI</sequence>
<accession>A0A151TA41</accession>
<protein>
    <recommendedName>
        <fullName evidence="6">Choline transporter-like protein</fullName>
    </recommendedName>
</protein>
<reference evidence="7 8" key="1">
    <citation type="journal article" date="2012" name="Nat. Biotechnol.">
        <title>Draft genome sequence of pigeonpea (Cajanus cajan), an orphan legume crop of resource-poor farmers.</title>
        <authorList>
            <person name="Varshney R.K."/>
            <person name="Chen W."/>
            <person name="Li Y."/>
            <person name="Bharti A.K."/>
            <person name="Saxena R.K."/>
            <person name="Schlueter J.A."/>
            <person name="Donoghue M.T."/>
            <person name="Azam S."/>
            <person name="Fan G."/>
            <person name="Whaley A.M."/>
            <person name="Farmer A.D."/>
            <person name="Sheridan J."/>
            <person name="Iwata A."/>
            <person name="Tuteja R."/>
            <person name="Penmetsa R.V."/>
            <person name="Wu W."/>
            <person name="Upadhyaya H.D."/>
            <person name="Yang S.P."/>
            <person name="Shah T."/>
            <person name="Saxena K.B."/>
            <person name="Michael T."/>
            <person name="McCombie W.R."/>
            <person name="Yang B."/>
            <person name="Zhang G."/>
            <person name="Yang H."/>
            <person name="Wang J."/>
            <person name="Spillane C."/>
            <person name="Cook D.R."/>
            <person name="May G.D."/>
            <person name="Xu X."/>
            <person name="Jackson S.A."/>
        </authorList>
    </citation>
    <scope>NUCLEOTIDE SEQUENCE [LARGE SCALE GENOMIC DNA]</scope>
    <source>
        <strain evidence="8">cv. Asha</strain>
    </source>
</reference>
<evidence type="ECO:0000256" key="4">
    <source>
        <dbReference type="ARBA" id="ARBA00022989"/>
    </source>
</evidence>
<dbReference type="AlphaFoldDB" id="A0A151TA41"/>
<keyword evidence="5" id="KW-0472">Membrane</keyword>
<dbReference type="PANTHER" id="PTHR12385">
    <property type="entry name" value="CHOLINE TRANSPORTER-LIKE (SLC FAMILY 44)"/>
    <property type="match status" value="1"/>
</dbReference>
<evidence type="ECO:0000256" key="1">
    <source>
        <dbReference type="ARBA" id="ARBA00004141"/>
    </source>
</evidence>
<keyword evidence="3" id="KW-0812">Transmembrane</keyword>
<dbReference type="EMBL" id="CM003609">
    <property type="protein sequence ID" value="KYP63895.1"/>
    <property type="molecule type" value="Genomic_DNA"/>
</dbReference>
<dbReference type="Proteomes" id="UP000075243">
    <property type="component" value="Chromosome 7"/>
</dbReference>
<dbReference type="PANTHER" id="PTHR12385:SF84">
    <property type="entry name" value="CHOLINE TRANSPORTER-LIKE PROTEIN"/>
    <property type="match status" value="1"/>
</dbReference>
<evidence type="ECO:0000256" key="3">
    <source>
        <dbReference type="ARBA" id="ARBA00022692"/>
    </source>
</evidence>
<dbReference type="Gramene" id="C.cajan_17951.t">
    <property type="protein sequence ID" value="C.cajan_17951.t"/>
    <property type="gene ID" value="C.cajan_17951"/>
</dbReference>
<dbReference type="OMA" id="CYWRLAS"/>
<keyword evidence="4" id="KW-1133">Transmembrane helix</keyword>
<proteinExistence type="inferred from homology"/>
<comment type="similarity">
    <text evidence="2 6">Belongs to the CTL (choline transporter-like) family.</text>
</comment>
<keyword evidence="8" id="KW-1185">Reference proteome</keyword>
<name>A0A151TA41_CAJCA</name>
<evidence type="ECO:0000313" key="8">
    <source>
        <dbReference type="Proteomes" id="UP000075243"/>
    </source>
</evidence>
<evidence type="ECO:0000256" key="2">
    <source>
        <dbReference type="ARBA" id="ARBA00007168"/>
    </source>
</evidence>
<dbReference type="InterPro" id="IPR007603">
    <property type="entry name" value="Choline_transptr-like"/>
</dbReference>
<evidence type="ECO:0000256" key="5">
    <source>
        <dbReference type="ARBA" id="ARBA00023136"/>
    </source>
</evidence>
<gene>
    <name evidence="7" type="ORF">KK1_018482</name>
</gene>
<evidence type="ECO:0000256" key="6">
    <source>
        <dbReference type="RuleBase" id="RU368066"/>
    </source>
</evidence>
<comment type="subcellular location">
    <subcellularLocation>
        <location evidence="6">Cell membrane</location>
        <topology evidence="6">Multi-pass membrane protein</topology>
    </subcellularLocation>
    <subcellularLocation>
        <location evidence="1">Membrane</location>
        <topology evidence="1">Multi-pass membrane protein</topology>
    </subcellularLocation>
</comment>
<evidence type="ECO:0000313" key="7">
    <source>
        <dbReference type="EMBL" id="KYP63895.1"/>
    </source>
</evidence>
<organism evidence="7 8">
    <name type="scientific">Cajanus cajan</name>
    <name type="common">Pigeon pea</name>
    <name type="synonym">Cajanus indicus</name>
    <dbReference type="NCBI Taxonomy" id="3821"/>
    <lineage>
        <taxon>Eukaryota</taxon>
        <taxon>Viridiplantae</taxon>
        <taxon>Streptophyta</taxon>
        <taxon>Embryophyta</taxon>
        <taxon>Tracheophyta</taxon>
        <taxon>Spermatophyta</taxon>
        <taxon>Magnoliopsida</taxon>
        <taxon>eudicotyledons</taxon>
        <taxon>Gunneridae</taxon>
        <taxon>Pentapetalae</taxon>
        <taxon>rosids</taxon>
        <taxon>fabids</taxon>
        <taxon>Fabales</taxon>
        <taxon>Fabaceae</taxon>
        <taxon>Papilionoideae</taxon>
        <taxon>50 kb inversion clade</taxon>
        <taxon>NPAAA clade</taxon>
        <taxon>indigoferoid/millettioid clade</taxon>
        <taxon>Phaseoleae</taxon>
        <taxon>Cajanus</taxon>
    </lineage>
</organism>
<dbReference type="GO" id="GO:0005886">
    <property type="term" value="C:plasma membrane"/>
    <property type="evidence" value="ECO:0007669"/>
    <property type="project" value="UniProtKB-SubCell"/>
</dbReference>